<dbReference type="EMBL" id="MDTU01000004">
    <property type="protein sequence ID" value="ODN41286.1"/>
    <property type="molecule type" value="Genomic_DNA"/>
</dbReference>
<feature type="region of interest" description="Disordered" evidence="1">
    <location>
        <begin position="1"/>
        <end position="95"/>
    </location>
</feature>
<organism evidence="2 3">
    <name type="scientific">Piscirickettsia litoralis</name>
    <dbReference type="NCBI Taxonomy" id="1891921"/>
    <lineage>
        <taxon>Bacteria</taxon>
        <taxon>Pseudomonadati</taxon>
        <taxon>Pseudomonadota</taxon>
        <taxon>Gammaproteobacteria</taxon>
        <taxon>Thiotrichales</taxon>
        <taxon>Piscirickettsiaceae</taxon>
        <taxon>Piscirickettsia</taxon>
    </lineage>
</organism>
<protein>
    <submittedName>
        <fullName evidence="2">Uncharacterized protein</fullName>
    </submittedName>
</protein>
<dbReference type="Proteomes" id="UP000094329">
    <property type="component" value="Unassembled WGS sequence"/>
</dbReference>
<evidence type="ECO:0000256" key="1">
    <source>
        <dbReference type="SAM" id="MobiDB-lite"/>
    </source>
</evidence>
<dbReference type="RefSeq" id="WP_069314275.1">
    <property type="nucleotide sequence ID" value="NZ_MDTU01000004.1"/>
</dbReference>
<name>A0ABX3A0S6_9GAMM</name>
<evidence type="ECO:0000313" key="3">
    <source>
        <dbReference type="Proteomes" id="UP000094329"/>
    </source>
</evidence>
<feature type="compositionally biased region" description="Basic residues" evidence="1">
    <location>
        <begin position="82"/>
        <end position="95"/>
    </location>
</feature>
<proteinExistence type="predicted"/>
<comment type="caution">
    <text evidence="2">The sequence shown here is derived from an EMBL/GenBank/DDBJ whole genome shotgun (WGS) entry which is preliminary data.</text>
</comment>
<evidence type="ECO:0000313" key="2">
    <source>
        <dbReference type="EMBL" id="ODN41286.1"/>
    </source>
</evidence>
<feature type="compositionally biased region" description="Basic residues" evidence="1">
    <location>
        <begin position="8"/>
        <end position="24"/>
    </location>
</feature>
<reference evidence="2 3" key="1">
    <citation type="submission" date="2016-08" db="EMBL/GenBank/DDBJ databases">
        <title>Draft genome sequence of Candidatus Piscirickettsia litoralis, from seawater.</title>
        <authorList>
            <person name="Wan X."/>
            <person name="Lee A.J."/>
            <person name="Hou S."/>
            <person name="Donachie S.P."/>
        </authorList>
    </citation>
    <scope>NUCLEOTIDE SEQUENCE [LARGE SCALE GENOMIC DNA]</scope>
    <source>
        <strain evidence="2 3">Y2</strain>
    </source>
</reference>
<sequence>MDLNALLKKTKNKAKKAPASKRQRVNIAADDRPYDLDIEEKETKPVPVKKTVYKVDTNRTQTEAKKKKNLDSSSANKPAVIQRKKPYTNRTQKRK</sequence>
<gene>
    <name evidence="2" type="ORF">BGC07_17120</name>
</gene>
<keyword evidence="3" id="KW-1185">Reference proteome</keyword>
<accession>A0ABX3A0S6</accession>